<dbReference type="InterPro" id="IPR036280">
    <property type="entry name" value="Multihaem_cyt_sf"/>
</dbReference>
<dbReference type="GO" id="GO:0046872">
    <property type="term" value="F:metal ion binding"/>
    <property type="evidence" value="ECO:0007669"/>
    <property type="project" value="UniProtKB-KW"/>
</dbReference>
<evidence type="ECO:0000256" key="6">
    <source>
        <dbReference type="ARBA" id="ARBA00023004"/>
    </source>
</evidence>
<feature type="transmembrane region" description="Helical" evidence="7">
    <location>
        <begin position="481"/>
        <end position="501"/>
    </location>
</feature>
<evidence type="ECO:0000256" key="1">
    <source>
        <dbReference type="ARBA" id="ARBA00022448"/>
    </source>
</evidence>
<evidence type="ECO:0000256" key="3">
    <source>
        <dbReference type="ARBA" id="ARBA00022723"/>
    </source>
</evidence>
<dbReference type="SUPFAM" id="SSF48695">
    <property type="entry name" value="Multiheme cytochromes"/>
    <property type="match status" value="1"/>
</dbReference>
<keyword evidence="3" id="KW-0479">Metal-binding</keyword>
<reference evidence="9" key="1">
    <citation type="journal article" date="2005" name="Environ. Microbiol.">
        <title>Genetic and functional properties of uncultivated thermophilic crenarchaeotes from a subsurface gold mine as revealed by analysis of genome fragments.</title>
        <authorList>
            <person name="Nunoura T."/>
            <person name="Hirayama H."/>
            <person name="Takami H."/>
            <person name="Oida H."/>
            <person name="Nishi S."/>
            <person name="Shimamura S."/>
            <person name="Suzuki Y."/>
            <person name="Inagaki F."/>
            <person name="Takai K."/>
            <person name="Nealson K.H."/>
            <person name="Horikoshi K."/>
        </authorList>
    </citation>
    <scope>NUCLEOTIDE SEQUENCE</scope>
</reference>
<dbReference type="InterPro" id="IPR016174">
    <property type="entry name" value="Di-haem_cyt_TM"/>
</dbReference>
<feature type="transmembrane region" description="Helical" evidence="7">
    <location>
        <begin position="369"/>
        <end position="387"/>
    </location>
</feature>
<dbReference type="GO" id="GO:0022904">
    <property type="term" value="P:respiratory electron transport chain"/>
    <property type="evidence" value="ECO:0007669"/>
    <property type="project" value="InterPro"/>
</dbReference>
<evidence type="ECO:0000256" key="7">
    <source>
        <dbReference type="SAM" id="Phobius"/>
    </source>
</evidence>
<feature type="transmembrane region" description="Helical" evidence="7">
    <location>
        <begin position="416"/>
        <end position="438"/>
    </location>
</feature>
<gene>
    <name evidence="9" type="ORF">HGMM_OP4C603</name>
</gene>
<keyword evidence="7" id="KW-0472">Membrane</keyword>
<feature type="transmembrane region" description="Helical" evidence="7">
    <location>
        <begin position="328"/>
        <end position="349"/>
    </location>
</feature>
<keyword evidence="7" id="KW-0812">Transmembrane</keyword>
<reference evidence="9" key="2">
    <citation type="journal article" date="2012" name="PLoS ONE">
        <title>A Deeply Branching Thermophilic Bacterium with an Ancient Acetyl-CoA Pathway Dominates a Subsurface Ecosystem.</title>
        <authorList>
            <person name="Takami H."/>
            <person name="Noguchi H."/>
            <person name="Takaki Y."/>
            <person name="Uchiyama I."/>
            <person name="Toyoda A."/>
            <person name="Nishi S."/>
            <person name="Chee G.-J."/>
            <person name="Arai W."/>
            <person name="Nunoura T."/>
            <person name="Itoh T."/>
            <person name="Hattori M."/>
            <person name="Takai K."/>
        </authorList>
    </citation>
    <scope>NUCLEOTIDE SEQUENCE</scope>
</reference>
<keyword evidence="2" id="KW-0349">Heme</keyword>
<feature type="chain" id="PRO_5003597831" evidence="8">
    <location>
        <begin position="23"/>
        <end position="668"/>
    </location>
</feature>
<dbReference type="SUPFAM" id="SSF81342">
    <property type="entry name" value="Transmembrane di-heme cytochromes"/>
    <property type="match status" value="1"/>
</dbReference>
<dbReference type="InterPro" id="IPR051829">
    <property type="entry name" value="Multiheme_Cytochr_ET"/>
</dbReference>
<feature type="transmembrane region" description="Helical" evidence="7">
    <location>
        <begin position="521"/>
        <end position="539"/>
    </location>
</feature>
<dbReference type="AlphaFoldDB" id="H5STW7"/>
<evidence type="ECO:0000256" key="2">
    <source>
        <dbReference type="ARBA" id="ARBA00022617"/>
    </source>
</evidence>
<keyword evidence="4 8" id="KW-0732">Signal</keyword>
<protein>
    <submittedName>
        <fullName evidence="9">Formate dehydrogenase cytochrome b subunit</fullName>
    </submittedName>
</protein>
<dbReference type="Gene3D" id="3.90.10.10">
    <property type="entry name" value="Cytochrome C3"/>
    <property type="match status" value="1"/>
</dbReference>
<dbReference type="PANTHER" id="PTHR35038">
    <property type="entry name" value="DISSIMILATORY SULFITE REDUCTASE SIRA"/>
    <property type="match status" value="1"/>
</dbReference>
<keyword evidence="6" id="KW-0408">Iron</keyword>
<evidence type="ECO:0000256" key="4">
    <source>
        <dbReference type="ARBA" id="ARBA00022729"/>
    </source>
</evidence>
<dbReference type="GO" id="GO:0016020">
    <property type="term" value="C:membrane"/>
    <property type="evidence" value="ECO:0007669"/>
    <property type="project" value="InterPro"/>
</dbReference>
<name>H5STW7_ACEAU</name>
<organism evidence="9">
    <name type="scientific">Acetithermum autotrophicum</name>
    <dbReference type="NCBI Taxonomy" id="1446466"/>
    <lineage>
        <taxon>Bacteria</taxon>
        <taxon>Candidatus Bipolaricaulota</taxon>
        <taxon>Candidatus Acetithermum</taxon>
    </lineage>
</organism>
<dbReference type="EMBL" id="AP011803">
    <property type="protein sequence ID" value="BAL59967.1"/>
    <property type="molecule type" value="Genomic_DNA"/>
</dbReference>
<dbReference type="Gene3D" id="1.10.3820.10">
    <property type="entry name" value="Di-heme elbow motif domain"/>
    <property type="match status" value="1"/>
</dbReference>
<keyword evidence="5" id="KW-0249">Electron transport</keyword>
<evidence type="ECO:0000256" key="5">
    <source>
        <dbReference type="ARBA" id="ARBA00022982"/>
    </source>
</evidence>
<dbReference type="InterPro" id="IPR038266">
    <property type="entry name" value="NapC/NirT_cytc_sf"/>
</dbReference>
<feature type="signal peptide" evidence="8">
    <location>
        <begin position="1"/>
        <end position="22"/>
    </location>
</feature>
<feature type="transmembrane region" description="Helical" evidence="7">
    <location>
        <begin position="590"/>
        <end position="610"/>
    </location>
</feature>
<keyword evidence="1" id="KW-0813">Transport</keyword>
<proteinExistence type="predicted"/>
<sequence length="668" mass="76102">MTWQRVLALSIVLALGNTLAWAQPPNSECLLCHATQGMSITLPSQEELSLYVDEKALAQSVHAQLACVQCHSNITGYPHPPVLAHDRRDFSLRYYPSCRQCHEDQYKETLDSIHLRVLAAGHREAPVCTDCHGAHTVRPPDQPRFAIDLTCSRCHQEIFAVYKQSVHGADLVKEEDNPDVPVCTDCHGVHRIEAPHTLQFRLHSPQLCAHCHADPARMSKYGLSTAVLRTYVSDFHGTTVQLFKERPGARLNEAVCTDCHGIHDIKRTDDPESRVIKENLLRTCQQCHPTATANFPTAWVKHYIPSPTEFPWVYYVELFYKIVIPLTIGFFLVFIALDVIRHIVSWIWVHQRKLIKAERFYERFHWTQLAEHWVMAIAFVMLALTGLPQKFSDTQWARAIADFFGGVENLRQIHHIFAIVTVLASIGHIVGVGYRLVVLRTPLFMMPRLKDLRDLLRDIGYNIGVVKSRARCDRYTYAEKLEYWALIWGTAIMVVTGFILWNPIWFTSFLPGQIVPAAKAAHGWEAVLAVLAILTWHVYHVHLKHFNTSIFTGKISQAELEHEHPLEWERLQKGEISRPSPEVIGRRQRVFLPIASLMAALMLTGVYYMITVEQTAIETVTPRLATPIPHSLELRGDCLACHSLNAFRPFPPDHTGRGNESCLTCHQR</sequence>
<dbReference type="CDD" id="cd08168">
    <property type="entry name" value="Cytochrom_C3"/>
    <property type="match status" value="1"/>
</dbReference>
<keyword evidence="7" id="KW-1133">Transmembrane helix</keyword>
<evidence type="ECO:0000256" key="8">
    <source>
        <dbReference type="SAM" id="SignalP"/>
    </source>
</evidence>
<evidence type="ECO:0000313" key="9">
    <source>
        <dbReference type="EMBL" id="BAL59967.1"/>
    </source>
</evidence>
<dbReference type="Gene3D" id="1.20.950.20">
    <property type="entry name" value="Transmembrane di-heme cytochromes, Chain C"/>
    <property type="match status" value="1"/>
</dbReference>
<accession>H5STW7</accession>